<dbReference type="AlphaFoldDB" id="A0A8J7GW88"/>
<evidence type="ECO:0000313" key="2">
    <source>
        <dbReference type="EMBL" id="MBG6139859.1"/>
    </source>
</evidence>
<dbReference type="EMBL" id="JADOUF010000001">
    <property type="protein sequence ID" value="MBG6139859.1"/>
    <property type="molecule type" value="Genomic_DNA"/>
</dbReference>
<gene>
    <name evidence="2" type="ORF">IW245_006053</name>
</gene>
<dbReference type="Pfam" id="PF13148">
    <property type="entry name" value="DUF3987"/>
    <property type="match status" value="1"/>
</dbReference>
<protein>
    <recommendedName>
        <fullName evidence="4">DUF3987 domain-containing protein</fullName>
    </recommendedName>
</protein>
<dbReference type="Proteomes" id="UP000622552">
    <property type="component" value="Unassembled WGS sequence"/>
</dbReference>
<evidence type="ECO:0000256" key="1">
    <source>
        <dbReference type="SAM" id="MobiDB-lite"/>
    </source>
</evidence>
<evidence type="ECO:0000313" key="3">
    <source>
        <dbReference type="Proteomes" id="UP000622552"/>
    </source>
</evidence>
<feature type="compositionally biased region" description="Polar residues" evidence="1">
    <location>
        <begin position="505"/>
        <end position="517"/>
    </location>
</feature>
<name>A0A8J7GW88_9ACTN</name>
<sequence length="530" mass="56436">MNATVRSLRLAAVEGDGWEVPVPLTGPPPAPMFPLDVFPGWVADMVAGVARSTQTDPAMAGSVALAVLSACAGGRLKVQVKSDWKEPVNVYVAVIADPGELKSPVHGAMTDPLNEAQRTLAARVGPLVAENAALKEIALRAAEHAKTIAAKAGGDRRDELTAEAVAASTHADAIVVPGLPKLFVDNATPEKLSSLMAANGGRMAIISDEGGIFDTLGGQYSSTPNLDPYLKGHSGRPMGSERVTREGETVEHPALTVCVMAQPSVLRKFGGNDDLDGRGLPARFLFALPTSFVGYRDIDAESVAEEVATAYARRMHDLAVTLAERDDTAIVALTPDAAAIRRDAALINEEQLRPGGTLNELRGWAKKLSGTTMRLAGLLHIAHHPADAWEQPIDADVMAAAVRLAEFFVEHYRTALHTITADPTDGTTAYVLGVLIDKHMNHFTRRELHRRVSRQLPKVAQVVTTLDTLTQLGWVRHADNTYELHPRAAELRQAVDTLTNALNSSITAGQSPDSTVNGGVDTPLTALTPN</sequence>
<proteinExistence type="predicted"/>
<reference evidence="2" key="1">
    <citation type="submission" date="2020-11" db="EMBL/GenBank/DDBJ databases">
        <title>Sequencing the genomes of 1000 actinobacteria strains.</title>
        <authorList>
            <person name="Klenk H.-P."/>
        </authorList>
    </citation>
    <scope>NUCLEOTIDE SEQUENCE</scope>
    <source>
        <strain evidence="2">DSM 45356</strain>
    </source>
</reference>
<dbReference type="InterPro" id="IPR025048">
    <property type="entry name" value="DUF3987"/>
</dbReference>
<comment type="caution">
    <text evidence="2">The sequence shown here is derived from an EMBL/GenBank/DDBJ whole genome shotgun (WGS) entry which is preliminary data.</text>
</comment>
<evidence type="ECO:0008006" key="4">
    <source>
        <dbReference type="Google" id="ProtNLM"/>
    </source>
</evidence>
<feature type="region of interest" description="Disordered" evidence="1">
    <location>
        <begin position="505"/>
        <end position="530"/>
    </location>
</feature>
<organism evidence="2 3">
    <name type="scientific">Longispora fulva</name>
    <dbReference type="NCBI Taxonomy" id="619741"/>
    <lineage>
        <taxon>Bacteria</taxon>
        <taxon>Bacillati</taxon>
        <taxon>Actinomycetota</taxon>
        <taxon>Actinomycetes</taxon>
        <taxon>Micromonosporales</taxon>
        <taxon>Micromonosporaceae</taxon>
        <taxon>Longispora</taxon>
    </lineage>
</organism>
<keyword evidence="3" id="KW-1185">Reference proteome</keyword>
<dbReference type="RefSeq" id="WP_197006472.1">
    <property type="nucleotide sequence ID" value="NZ_BONS01000006.1"/>
</dbReference>
<accession>A0A8J7GW88</accession>